<keyword evidence="3" id="KW-1185">Reference proteome</keyword>
<dbReference type="InterPro" id="IPR000182">
    <property type="entry name" value="GNAT_dom"/>
</dbReference>
<dbReference type="GO" id="GO:0016747">
    <property type="term" value="F:acyltransferase activity, transferring groups other than amino-acyl groups"/>
    <property type="evidence" value="ECO:0007669"/>
    <property type="project" value="InterPro"/>
</dbReference>
<accession>A0A062U761</accession>
<dbReference type="RefSeq" id="WP_034796861.1">
    <property type="nucleotide sequence ID" value="NZ_AWFF01000043.1"/>
</dbReference>
<dbReference type="PATRIC" id="fig|1280946.3.peg.2283"/>
<dbReference type="EMBL" id="AWFF01000043">
    <property type="protein sequence ID" value="KCZ54112.1"/>
    <property type="molecule type" value="Genomic_DNA"/>
</dbReference>
<comment type="caution">
    <text evidence="2">The sequence shown here is derived from an EMBL/GenBank/DDBJ whole genome shotgun (WGS) entry which is preliminary data.</text>
</comment>
<feature type="domain" description="N-acetyltransferase" evidence="1">
    <location>
        <begin position="4"/>
        <end position="161"/>
    </location>
</feature>
<sequence>MAKTIWMQAGAGHLPDISRIAEEVHPDYPESRAVFANRLALFAPGCFVCQTDDAIYGYLISHPWRRGQPVPLDTELAALPDEADCLYLHDIALLPAARGKGASALALQAVEQVARQAGVTVLSLVALPGTEAYWSRQGFDARACAGLESYGPGVSYRERVIPAQQS</sequence>
<proteinExistence type="predicted"/>
<dbReference type="Gene3D" id="3.40.630.30">
    <property type="match status" value="1"/>
</dbReference>
<evidence type="ECO:0000313" key="2">
    <source>
        <dbReference type="EMBL" id="KCZ54112.1"/>
    </source>
</evidence>
<evidence type="ECO:0000259" key="1">
    <source>
        <dbReference type="PROSITE" id="PS51186"/>
    </source>
</evidence>
<dbReference type="Pfam" id="PF00583">
    <property type="entry name" value="Acetyltransf_1"/>
    <property type="match status" value="1"/>
</dbReference>
<gene>
    <name evidence="2" type="ORF">HY29_03295</name>
</gene>
<reference evidence="2 3" key="1">
    <citation type="journal article" date="2014" name="Antonie Van Leeuwenhoek">
        <title>Hyphomonas beringensis sp. nov. and Hyphomonas chukchiensis sp. nov., isolated from surface seawater of the Bering Sea and Chukchi Sea.</title>
        <authorList>
            <person name="Li C."/>
            <person name="Lai Q."/>
            <person name="Li G."/>
            <person name="Dong C."/>
            <person name="Wang J."/>
            <person name="Liao Y."/>
            <person name="Shao Z."/>
        </authorList>
    </citation>
    <scope>NUCLEOTIDE SEQUENCE [LARGE SCALE GENOMIC DNA]</scope>
    <source>
        <strain evidence="2 3">25B14_1</strain>
    </source>
</reference>
<protein>
    <recommendedName>
        <fullName evidence="1">N-acetyltransferase domain-containing protein</fullName>
    </recommendedName>
</protein>
<dbReference type="AlphaFoldDB" id="A0A062U761"/>
<evidence type="ECO:0000313" key="3">
    <source>
        <dbReference type="Proteomes" id="UP000027037"/>
    </source>
</evidence>
<dbReference type="InterPro" id="IPR016181">
    <property type="entry name" value="Acyl_CoA_acyltransferase"/>
</dbReference>
<dbReference type="OrthoDB" id="359414at2"/>
<organism evidence="2 3">
    <name type="scientific">Hyphomonas beringensis</name>
    <dbReference type="NCBI Taxonomy" id="1280946"/>
    <lineage>
        <taxon>Bacteria</taxon>
        <taxon>Pseudomonadati</taxon>
        <taxon>Pseudomonadota</taxon>
        <taxon>Alphaproteobacteria</taxon>
        <taxon>Hyphomonadales</taxon>
        <taxon>Hyphomonadaceae</taxon>
        <taxon>Hyphomonas</taxon>
    </lineage>
</organism>
<dbReference type="PROSITE" id="PS51186">
    <property type="entry name" value="GNAT"/>
    <property type="match status" value="1"/>
</dbReference>
<dbReference type="SUPFAM" id="SSF55729">
    <property type="entry name" value="Acyl-CoA N-acyltransferases (Nat)"/>
    <property type="match status" value="1"/>
</dbReference>
<dbReference type="Proteomes" id="UP000027037">
    <property type="component" value="Unassembled WGS sequence"/>
</dbReference>
<name>A0A062U761_9PROT</name>
<dbReference type="CDD" id="cd04301">
    <property type="entry name" value="NAT_SF"/>
    <property type="match status" value="1"/>
</dbReference>
<dbReference type="eggNOG" id="COG0456">
    <property type="taxonomic scope" value="Bacteria"/>
</dbReference>